<protein>
    <submittedName>
        <fullName evidence="1">Uncharacterized protein</fullName>
    </submittedName>
</protein>
<dbReference type="Proteomes" id="UP001458880">
    <property type="component" value="Unassembled WGS sequence"/>
</dbReference>
<dbReference type="AlphaFoldDB" id="A0AAW1MFU2"/>
<sequence length="94" mass="10999">MKLVNLLFRGSRRILQQITLALMKMLQLKIQAMMSPRSNWKSKIMSNDGYEEGDLDEPARKTTNEDTSKAFQSIRHRLQYLENVPENIFNALNK</sequence>
<accession>A0AAW1MFU2</accession>
<organism evidence="1 2">
    <name type="scientific">Popillia japonica</name>
    <name type="common">Japanese beetle</name>
    <dbReference type="NCBI Taxonomy" id="7064"/>
    <lineage>
        <taxon>Eukaryota</taxon>
        <taxon>Metazoa</taxon>
        <taxon>Ecdysozoa</taxon>
        <taxon>Arthropoda</taxon>
        <taxon>Hexapoda</taxon>
        <taxon>Insecta</taxon>
        <taxon>Pterygota</taxon>
        <taxon>Neoptera</taxon>
        <taxon>Endopterygota</taxon>
        <taxon>Coleoptera</taxon>
        <taxon>Polyphaga</taxon>
        <taxon>Scarabaeiformia</taxon>
        <taxon>Scarabaeidae</taxon>
        <taxon>Rutelinae</taxon>
        <taxon>Popillia</taxon>
    </lineage>
</organism>
<name>A0AAW1MFU2_POPJA</name>
<evidence type="ECO:0000313" key="2">
    <source>
        <dbReference type="Proteomes" id="UP001458880"/>
    </source>
</evidence>
<keyword evidence="2" id="KW-1185">Reference proteome</keyword>
<proteinExistence type="predicted"/>
<dbReference type="EMBL" id="JASPKY010000041">
    <property type="protein sequence ID" value="KAK9746224.1"/>
    <property type="molecule type" value="Genomic_DNA"/>
</dbReference>
<reference evidence="1 2" key="1">
    <citation type="journal article" date="2024" name="BMC Genomics">
        <title>De novo assembly and annotation of Popillia japonica's genome with initial clues to its potential as an invasive pest.</title>
        <authorList>
            <person name="Cucini C."/>
            <person name="Boschi S."/>
            <person name="Funari R."/>
            <person name="Cardaioli E."/>
            <person name="Iannotti N."/>
            <person name="Marturano G."/>
            <person name="Paoli F."/>
            <person name="Bruttini M."/>
            <person name="Carapelli A."/>
            <person name="Frati F."/>
            <person name="Nardi F."/>
        </authorList>
    </citation>
    <scope>NUCLEOTIDE SEQUENCE [LARGE SCALE GENOMIC DNA]</scope>
    <source>
        <strain evidence="1">DMR45628</strain>
    </source>
</reference>
<gene>
    <name evidence="1" type="ORF">QE152_g6249</name>
</gene>
<comment type="caution">
    <text evidence="1">The sequence shown here is derived from an EMBL/GenBank/DDBJ whole genome shotgun (WGS) entry which is preliminary data.</text>
</comment>
<evidence type="ECO:0000313" key="1">
    <source>
        <dbReference type="EMBL" id="KAK9746224.1"/>
    </source>
</evidence>